<keyword evidence="2 7" id="KW-0436">Ligase</keyword>
<dbReference type="Pfam" id="PF00501">
    <property type="entry name" value="AMP-binding"/>
    <property type="match status" value="1"/>
</dbReference>
<dbReference type="FunFam" id="3.30.300.30:FF:000005">
    <property type="entry name" value="Acyl-coenzyme A synthetase ACSM5, mitochondrial"/>
    <property type="match status" value="1"/>
</dbReference>
<dbReference type="InterPro" id="IPR025110">
    <property type="entry name" value="AMP-bd_C"/>
</dbReference>
<dbReference type="InterPro" id="IPR000873">
    <property type="entry name" value="AMP-dep_synth/lig_dom"/>
</dbReference>
<evidence type="ECO:0000256" key="1">
    <source>
        <dbReference type="ARBA" id="ARBA00006432"/>
    </source>
</evidence>
<dbReference type="InterPro" id="IPR051087">
    <property type="entry name" value="Mitochondrial_ACSM"/>
</dbReference>
<dbReference type="InterPro" id="IPR042099">
    <property type="entry name" value="ANL_N_sf"/>
</dbReference>
<dbReference type="SUPFAM" id="SSF56801">
    <property type="entry name" value="Acetyl-CoA synthetase-like"/>
    <property type="match status" value="1"/>
</dbReference>
<accession>A0A6J4LJA6</accession>
<dbReference type="PANTHER" id="PTHR43605:SF10">
    <property type="entry name" value="ACYL-COA SYNTHETASE MEDIUM CHAIN FAMILY MEMBER 3"/>
    <property type="match status" value="1"/>
</dbReference>
<evidence type="ECO:0000313" key="7">
    <source>
        <dbReference type="EMBL" id="CAA9334308.1"/>
    </source>
</evidence>
<dbReference type="InterPro" id="IPR045851">
    <property type="entry name" value="AMP-bd_C_sf"/>
</dbReference>
<evidence type="ECO:0000256" key="2">
    <source>
        <dbReference type="ARBA" id="ARBA00022598"/>
    </source>
</evidence>
<dbReference type="Gene3D" id="3.30.300.30">
    <property type="match status" value="1"/>
</dbReference>
<evidence type="ECO:0000256" key="4">
    <source>
        <dbReference type="ARBA" id="ARBA00022840"/>
    </source>
</evidence>
<evidence type="ECO:0000259" key="6">
    <source>
        <dbReference type="Pfam" id="PF13193"/>
    </source>
</evidence>
<evidence type="ECO:0000256" key="3">
    <source>
        <dbReference type="ARBA" id="ARBA00022741"/>
    </source>
</evidence>
<dbReference type="Pfam" id="PF13193">
    <property type="entry name" value="AMP-binding_C"/>
    <property type="match status" value="1"/>
</dbReference>
<reference evidence="7" key="1">
    <citation type="submission" date="2020-02" db="EMBL/GenBank/DDBJ databases">
        <authorList>
            <person name="Meier V. D."/>
        </authorList>
    </citation>
    <scope>NUCLEOTIDE SEQUENCE</scope>
    <source>
        <strain evidence="7">AVDCRST_MAG11</strain>
    </source>
</reference>
<proteinExistence type="inferred from homology"/>
<comment type="similarity">
    <text evidence="1">Belongs to the ATP-dependent AMP-binding enzyme family.</text>
</comment>
<dbReference type="GO" id="GO:0015645">
    <property type="term" value="F:fatty acid ligase activity"/>
    <property type="evidence" value="ECO:0007669"/>
    <property type="project" value="TreeGrafter"/>
</dbReference>
<dbReference type="PANTHER" id="PTHR43605">
    <property type="entry name" value="ACYL-COENZYME A SYNTHETASE"/>
    <property type="match status" value="1"/>
</dbReference>
<dbReference type="EMBL" id="CADCTU010000581">
    <property type="protein sequence ID" value="CAA9334308.1"/>
    <property type="molecule type" value="Genomic_DNA"/>
</dbReference>
<keyword evidence="4" id="KW-0067">ATP-binding</keyword>
<keyword evidence="3" id="KW-0547">Nucleotide-binding</keyword>
<gene>
    <name evidence="7" type="ORF">AVDCRST_MAG11-2621</name>
</gene>
<dbReference type="GO" id="GO:0005524">
    <property type="term" value="F:ATP binding"/>
    <property type="evidence" value="ECO:0007669"/>
    <property type="project" value="UniProtKB-KW"/>
</dbReference>
<sequence>DLGAARGEIVLTLVGNRPAWVVAMVACLRQGLVALPCTEQLRPRDLAARLAVARPAAVVADERNAGLLRDAGWDGPTVWAAEAVAPARAAAAIPPPAELGPLDPCLIVFTSGTSGAPKAVLHAQRYWAGQALQAEVWLDARPGDLVWCTGAPGWSKSARNIFLGPWLRGATALLHDARFDPAERLEVLAREEVAVLCMAPTEYRLIARRSPPRRLPALRGLVAAGERLDPEVARTWQDATGLQIRDGFGQTETGQLTAVPAGADVRPGSMGRALPGLELWVDEGELVVAPASVPTFFLGYLGEPPWDPAEPWRTGDRVRMEPDGHLVFEGRTDDVIISAGYRIGPVEVESALVEHPAVAEAAVVAAPDPDRGSVVRAVVVLRPGHTGSPALARELQDHVKAATAPYKYPRIVDWADALPRTPSGKVRRALLREAGPTP</sequence>
<dbReference type="GO" id="GO:0004321">
    <property type="term" value="F:fatty-acyl-CoA synthase activity"/>
    <property type="evidence" value="ECO:0007669"/>
    <property type="project" value="TreeGrafter"/>
</dbReference>
<dbReference type="GO" id="GO:0006633">
    <property type="term" value="P:fatty acid biosynthetic process"/>
    <property type="evidence" value="ECO:0007669"/>
    <property type="project" value="TreeGrafter"/>
</dbReference>
<evidence type="ECO:0000259" key="5">
    <source>
        <dbReference type="Pfam" id="PF00501"/>
    </source>
</evidence>
<organism evidence="7">
    <name type="scientific">uncultured Gemmatimonadaceae bacterium</name>
    <dbReference type="NCBI Taxonomy" id="246130"/>
    <lineage>
        <taxon>Bacteria</taxon>
        <taxon>Pseudomonadati</taxon>
        <taxon>Gemmatimonadota</taxon>
        <taxon>Gemmatimonadia</taxon>
        <taxon>Gemmatimonadales</taxon>
        <taxon>Gemmatimonadaceae</taxon>
        <taxon>environmental samples</taxon>
    </lineage>
</organism>
<dbReference type="Gene3D" id="3.40.50.12780">
    <property type="entry name" value="N-terminal domain of ligase-like"/>
    <property type="match status" value="1"/>
</dbReference>
<dbReference type="EC" id="6.2.1.1" evidence="7"/>
<name>A0A6J4LJA6_9BACT</name>
<dbReference type="GO" id="GO:0003987">
    <property type="term" value="F:acetate-CoA ligase activity"/>
    <property type="evidence" value="ECO:0007669"/>
    <property type="project" value="UniProtKB-EC"/>
</dbReference>
<dbReference type="InterPro" id="IPR020845">
    <property type="entry name" value="AMP-binding_CS"/>
</dbReference>
<feature type="non-terminal residue" evidence="7">
    <location>
        <position position="1"/>
    </location>
</feature>
<dbReference type="PROSITE" id="PS00455">
    <property type="entry name" value="AMP_BINDING"/>
    <property type="match status" value="1"/>
</dbReference>
<dbReference type="GO" id="GO:0006637">
    <property type="term" value="P:acyl-CoA metabolic process"/>
    <property type="evidence" value="ECO:0007669"/>
    <property type="project" value="TreeGrafter"/>
</dbReference>
<dbReference type="AlphaFoldDB" id="A0A6J4LJA6"/>
<feature type="domain" description="AMP-binding enzyme C-terminal" evidence="6">
    <location>
        <begin position="347"/>
        <end position="425"/>
    </location>
</feature>
<feature type="domain" description="AMP-dependent synthetase/ligase" evidence="5">
    <location>
        <begin position="2"/>
        <end position="287"/>
    </location>
</feature>
<protein>
    <submittedName>
        <fullName evidence="7">Acetyl-CoA synthetase</fullName>
        <ecNumber evidence="7">6.2.1.1</ecNumber>
    </submittedName>
</protein>